<keyword evidence="8" id="KW-1185">Reference proteome</keyword>
<feature type="domain" description="IclR-ED" evidence="6">
    <location>
        <begin position="80"/>
        <end position="257"/>
    </location>
</feature>
<reference evidence="7" key="2">
    <citation type="submission" date="2023-01" db="EMBL/GenBank/DDBJ databases">
        <authorList>
            <person name="Sun Q."/>
            <person name="Evtushenko L."/>
        </authorList>
    </citation>
    <scope>NUCLEOTIDE SEQUENCE</scope>
    <source>
        <strain evidence="7">VKM Ac-2007</strain>
    </source>
</reference>
<dbReference type="PANTHER" id="PTHR30136:SF35">
    <property type="entry name" value="HTH-TYPE TRANSCRIPTIONAL REGULATOR RV1719"/>
    <property type="match status" value="1"/>
</dbReference>
<dbReference type="InterPro" id="IPR050707">
    <property type="entry name" value="HTH_MetabolicPath_Reg"/>
</dbReference>
<dbReference type="RefSeq" id="WP_271220932.1">
    <property type="nucleotide sequence ID" value="NZ_BAAAVD010000037.1"/>
</dbReference>
<evidence type="ECO:0000259" key="6">
    <source>
        <dbReference type="PROSITE" id="PS51078"/>
    </source>
</evidence>
<evidence type="ECO:0000256" key="1">
    <source>
        <dbReference type="ARBA" id="ARBA00023015"/>
    </source>
</evidence>
<keyword evidence="3" id="KW-0804">Transcription</keyword>
<reference evidence="7" key="1">
    <citation type="journal article" date="2014" name="Int. J. Syst. Evol. Microbiol.">
        <title>Complete genome sequence of Corynebacterium casei LMG S-19264T (=DSM 44701T), isolated from a smear-ripened cheese.</title>
        <authorList>
            <consortium name="US DOE Joint Genome Institute (JGI-PGF)"/>
            <person name="Walter F."/>
            <person name="Albersmeier A."/>
            <person name="Kalinowski J."/>
            <person name="Ruckert C."/>
        </authorList>
    </citation>
    <scope>NUCLEOTIDE SEQUENCE</scope>
    <source>
        <strain evidence="7">VKM Ac-2007</strain>
    </source>
</reference>
<dbReference type="Gene3D" id="3.30.450.40">
    <property type="match status" value="1"/>
</dbReference>
<feature type="region of interest" description="Disordered" evidence="4">
    <location>
        <begin position="266"/>
        <end position="286"/>
    </location>
</feature>
<organism evidence="7 8">
    <name type="scientific">Streptosporangium carneum</name>
    <dbReference type="NCBI Taxonomy" id="47481"/>
    <lineage>
        <taxon>Bacteria</taxon>
        <taxon>Bacillati</taxon>
        <taxon>Actinomycetota</taxon>
        <taxon>Actinomycetes</taxon>
        <taxon>Streptosporangiales</taxon>
        <taxon>Streptosporangiaceae</taxon>
        <taxon>Streptosporangium</taxon>
    </lineage>
</organism>
<proteinExistence type="predicted"/>
<dbReference type="Gene3D" id="1.10.10.10">
    <property type="entry name" value="Winged helix-like DNA-binding domain superfamily/Winged helix DNA-binding domain"/>
    <property type="match status" value="1"/>
</dbReference>
<evidence type="ECO:0000256" key="2">
    <source>
        <dbReference type="ARBA" id="ARBA00023125"/>
    </source>
</evidence>
<dbReference type="GO" id="GO:0003700">
    <property type="term" value="F:DNA-binding transcription factor activity"/>
    <property type="evidence" value="ECO:0007669"/>
    <property type="project" value="TreeGrafter"/>
</dbReference>
<dbReference type="InterPro" id="IPR036388">
    <property type="entry name" value="WH-like_DNA-bd_sf"/>
</dbReference>
<evidence type="ECO:0000313" key="7">
    <source>
        <dbReference type="EMBL" id="GLK12611.1"/>
    </source>
</evidence>
<dbReference type="Pfam" id="PF09339">
    <property type="entry name" value="HTH_IclR"/>
    <property type="match status" value="1"/>
</dbReference>
<evidence type="ECO:0000256" key="4">
    <source>
        <dbReference type="SAM" id="MobiDB-lite"/>
    </source>
</evidence>
<evidence type="ECO:0000313" key="8">
    <source>
        <dbReference type="Proteomes" id="UP001143474"/>
    </source>
</evidence>
<accession>A0A9W6MFT9</accession>
<dbReference type="SMART" id="SM00346">
    <property type="entry name" value="HTH_ICLR"/>
    <property type="match status" value="1"/>
</dbReference>
<evidence type="ECO:0000256" key="3">
    <source>
        <dbReference type="ARBA" id="ARBA00023163"/>
    </source>
</evidence>
<keyword evidence="2" id="KW-0238">DNA-binding</keyword>
<dbReference type="InterPro" id="IPR014757">
    <property type="entry name" value="Tscrpt_reg_IclR_C"/>
</dbReference>
<protein>
    <submittedName>
        <fullName evidence="7">Transcriptional regulator, IclR family protein</fullName>
    </submittedName>
</protein>
<dbReference type="Pfam" id="PF01614">
    <property type="entry name" value="IclR_C"/>
    <property type="match status" value="1"/>
</dbReference>
<dbReference type="SUPFAM" id="SSF55781">
    <property type="entry name" value="GAF domain-like"/>
    <property type="match status" value="1"/>
</dbReference>
<name>A0A9W6MFT9_9ACTN</name>
<dbReference type="InterPro" id="IPR036390">
    <property type="entry name" value="WH_DNA-bd_sf"/>
</dbReference>
<dbReference type="InterPro" id="IPR029016">
    <property type="entry name" value="GAF-like_dom_sf"/>
</dbReference>
<dbReference type="InterPro" id="IPR005471">
    <property type="entry name" value="Tscrpt_reg_IclR_N"/>
</dbReference>
<dbReference type="PANTHER" id="PTHR30136">
    <property type="entry name" value="HELIX-TURN-HELIX TRANSCRIPTIONAL REGULATOR, ICLR FAMILY"/>
    <property type="match status" value="1"/>
</dbReference>
<dbReference type="SUPFAM" id="SSF46785">
    <property type="entry name" value="Winged helix' DNA-binding domain"/>
    <property type="match status" value="1"/>
</dbReference>
<dbReference type="AlphaFoldDB" id="A0A9W6MFT9"/>
<sequence>MTTTHSDPEVVQARPDARPGVVTRVTQILDVFFMGPERMLLNDVAKATGLPRSTASRILGQLVDRQWLEHDAHGYRLAPRVRGVASPGGDHGDLRRAAATALNDLHLATGAVAHLSVLEGMRVHYLDKIGGAAAASVPSGVGTRVLADLTVSGRTLLACLAPEYVDRLMAFAAGPQHGGGRDLARLHGHLNWIRRRRGLAFVDAARCPLGIGAVAAPIIGPDGAVAAISVAGPELRPESAAPVLASAAHRTARLLFPRWPGAGRWPAASRPTRAGGEWPAPLPRAR</sequence>
<dbReference type="PROSITE" id="PS51078">
    <property type="entry name" value="ICLR_ED"/>
    <property type="match status" value="1"/>
</dbReference>
<dbReference type="GO" id="GO:0003677">
    <property type="term" value="F:DNA binding"/>
    <property type="evidence" value="ECO:0007669"/>
    <property type="project" value="UniProtKB-KW"/>
</dbReference>
<dbReference type="Proteomes" id="UP001143474">
    <property type="component" value="Unassembled WGS sequence"/>
</dbReference>
<dbReference type="EMBL" id="BSEV01000017">
    <property type="protein sequence ID" value="GLK12611.1"/>
    <property type="molecule type" value="Genomic_DNA"/>
</dbReference>
<dbReference type="PROSITE" id="PS51077">
    <property type="entry name" value="HTH_ICLR"/>
    <property type="match status" value="1"/>
</dbReference>
<evidence type="ECO:0000259" key="5">
    <source>
        <dbReference type="PROSITE" id="PS51077"/>
    </source>
</evidence>
<feature type="domain" description="HTH iclR-type" evidence="5">
    <location>
        <begin position="19"/>
        <end position="79"/>
    </location>
</feature>
<dbReference type="GO" id="GO:0045892">
    <property type="term" value="P:negative regulation of DNA-templated transcription"/>
    <property type="evidence" value="ECO:0007669"/>
    <property type="project" value="TreeGrafter"/>
</dbReference>
<keyword evidence="1" id="KW-0805">Transcription regulation</keyword>
<gene>
    <name evidence="7" type="ORF">GCM10017600_60210</name>
</gene>
<comment type="caution">
    <text evidence="7">The sequence shown here is derived from an EMBL/GenBank/DDBJ whole genome shotgun (WGS) entry which is preliminary data.</text>
</comment>